<accession>A0A3P7IKR4</accession>
<sequence length="470" mass="53954">MSRAGGPLVEDWSCRRYRSVLSRQRWNPFLRIFVEEDYSGPAKAFHDDVRKLVRMLVKVAEFNPNKASCCNLKLENFTPKALGWLHSYSEDQLPTCPLNLREKIRDLFLLHFNGTSKYIYCEPFFDSAIFINTVYHAQDKVTSLNLGDLKGAEKILQCTFPNLEELVWHSADMEELVSLSFPKLSLLSLTAEASSMLGFKMLRRCPSLKYLYTGLRVPDNPTRFDLDVLLRCYQSFWNSSSLIEEEEDEDDGDGDRKADYMLSLLPKLNYIGFWNAPEKVFAIMARCNISFETLQFGQLNQNLTRLCSLDSIMQALFKFNQPKYDCYKLSVNHLRMYLHAMPVVSLDYYLPQLMMGINDALCSIHSLDLFIHCSFSATMPSSWVLDGRFKNSRSKLKQLTHVSLHIDGYCVFDDLDCHLPPCLTCISISISLPTIGASKSVASLLGFLKRLSNVNSYPELEELHLQVRHL</sequence>
<organism evidence="1 2">
    <name type="scientific">Strongylus vulgaris</name>
    <name type="common">Blood worm</name>
    <dbReference type="NCBI Taxonomy" id="40348"/>
    <lineage>
        <taxon>Eukaryota</taxon>
        <taxon>Metazoa</taxon>
        <taxon>Ecdysozoa</taxon>
        <taxon>Nematoda</taxon>
        <taxon>Chromadorea</taxon>
        <taxon>Rhabditida</taxon>
        <taxon>Rhabditina</taxon>
        <taxon>Rhabditomorpha</taxon>
        <taxon>Strongyloidea</taxon>
        <taxon>Strongylidae</taxon>
        <taxon>Strongylus</taxon>
    </lineage>
</organism>
<name>A0A3P7IKR4_STRVU</name>
<evidence type="ECO:0008006" key="3">
    <source>
        <dbReference type="Google" id="ProtNLM"/>
    </source>
</evidence>
<keyword evidence="2" id="KW-1185">Reference proteome</keyword>
<evidence type="ECO:0000313" key="1">
    <source>
        <dbReference type="EMBL" id="VDM66174.1"/>
    </source>
</evidence>
<gene>
    <name evidence="1" type="ORF">SVUK_LOCUS1172</name>
</gene>
<dbReference type="EMBL" id="UYYB01002223">
    <property type="protein sequence ID" value="VDM66174.1"/>
    <property type="molecule type" value="Genomic_DNA"/>
</dbReference>
<reference evidence="1 2" key="1">
    <citation type="submission" date="2018-11" db="EMBL/GenBank/DDBJ databases">
        <authorList>
            <consortium name="Pathogen Informatics"/>
        </authorList>
    </citation>
    <scope>NUCLEOTIDE SEQUENCE [LARGE SCALE GENOMIC DNA]</scope>
</reference>
<dbReference type="OrthoDB" id="5840759at2759"/>
<dbReference type="AlphaFoldDB" id="A0A3P7IKR4"/>
<proteinExistence type="predicted"/>
<protein>
    <recommendedName>
        <fullName evidence="3">F-box domain-containing protein</fullName>
    </recommendedName>
</protein>
<evidence type="ECO:0000313" key="2">
    <source>
        <dbReference type="Proteomes" id="UP000270094"/>
    </source>
</evidence>
<dbReference type="Proteomes" id="UP000270094">
    <property type="component" value="Unassembled WGS sequence"/>
</dbReference>